<dbReference type="EMBL" id="KK198756">
    <property type="protein sequence ID" value="KCW78374.1"/>
    <property type="molecule type" value="Genomic_DNA"/>
</dbReference>
<reference evidence="2" key="1">
    <citation type="submission" date="2013-07" db="EMBL/GenBank/DDBJ databases">
        <title>The genome of Eucalyptus grandis.</title>
        <authorList>
            <person name="Schmutz J."/>
            <person name="Hayes R."/>
            <person name="Myburg A."/>
            <person name="Tuskan G."/>
            <person name="Grattapaglia D."/>
            <person name="Rokhsar D.S."/>
        </authorList>
    </citation>
    <scope>NUCLEOTIDE SEQUENCE</scope>
    <source>
        <tissue evidence="2">Leaf extractions</tissue>
    </source>
</reference>
<dbReference type="Gramene" id="KCW78374">
    <property type="protein sequence ID" value="KCW78374"/>
    <property type="gene ID" value="EUGRSUZ_D02545"/>
</dbReference>
<name>A0A059CJG3_EUCGR</name>
<feature type="compositionally biased region" description="Basic and acidic residues" evidence="1">
    <location>
        <begin position="20"/>
        <end position="36"/>
    </location>
</feature>
<dbReference type="GO" id="GO:0015908">
    <property type="term" value="P:fatty acid transport"/>
    <property type="evidence" value="ECO:0000318"/>
    <property type="project" value="GO_Central"/>
</dbReference>
<accession>A0A059CJG3</accession>
<dbReference type="AlphaFoldDB" id="A0A059CJG3"/>
<sequence>MSFSLSPAFPLKPPPPLRSHRSDNRRPEHPAARHLDGGPAASLKPWRFGVGSGLKSREWSGRKRRRFRCEAQLGDLAPVTSAVYGSLLLGGGLFAFSRSGSKGSLAGGCTGAVLMATFPCFTCMSGMTKRSIATLIACHSNTFLRPTILCKHRRQNQLVTHLDLALRCFSHLCLVYAWWLHKN</sequence>
<dbReference type="GO" id="GO:0009706">
    <property type="term" value="C:chloroplast inner membrane"/>
    <property type="evidence" value="ECO:0000318"/>
    <property type="project" value="GO_Central"/>
</dbReference>
<gene>
    <name evidence="2" type="ORF">EUGRSUZ_D02545</name>
</gene>
<protein>
    <submittedName>
        <fullName evidence="2">Uncharacterized protein</fullName>
    </submittedName>
</protein>
<dbReference type="eggNOG" id="KOG1187">
    <property type="taxonomic scope" value="Eukaryota"/>
</dbReference>
<organism evidence="2">
    <name type="scientific">Eucalyptus grandis</name>
    <name type="common">Flooded gum</name>
    <dbReference type="NCBI Taxonomy" id="71139"/>
    <lineage>
        <taxon>Eukaryota</taxon>
        <taxon>Viridiplantae</taxon>
        <taxon>Streptophyta</taxon>
        <taxon>Embryophyta</taxon>
        <taxon>Tracheophyta</taxon>
        <taxon>Spermatophyta</taxon>
        <taxon>Magnoliopsida</taxon>
        <taxon>eudicotyledons</taxon>
        <taxon>Gunneridae</taxon>
        <taxon>Pentapetalae</taxon>
        <taxon>rosids</taxon>
        <taxon>malvids</taxon>
        <taxon>Myrtales</taxon>
        <taxon>Myrtaceae</taxon>
        <taxon>Myrtoideae</taxon>
        <taxon>Eucalypteae</taxon>
        <taxon>Eucalyptus</taxon>
    </lineage>
</organism>
<evidence type="ECO:0000313" key="2">
    <source>
        <dbReference type="EMBL" id="KCW78374.1"/>
    </source>
</evidence>
<evidence type="ECO:0000256" key="1">
    <source>
        <dbReference type="SAM" id="MobiDB-lite"/>
    </source>
</evidence>
<proteinExistence type="predicted"/>
<dbReference type="STRING" id="71139.A0A059CJG3"/>
<feature type="region of interest" description="Disordered" evidence="1">
    <location>
        <begin position="1"/>
        <end position="47"/>
    </location>
</feature>
<dbReference type="InParanoid" id="A0A059CJG3"/>
<dbReference type="GO" id="GO:0015245">
    <property type="term" value="F:fatty acid transmembrane transporter activity"/>
    <property type="evidence" value="ECO:0000318"/>
    <property type="project" value="GO_Central"/>
</dbReference>